<dbReference type="GeneID" id="104793146"/>
<feature type="region of interest" description="Disordered" evidence="1">
    <location>
        <begin position="303"/>
        <end position="326"/>
    </location>
</feature>
<dbReference type="InterPro" id="IPR034590">
    <property type="entry name" value="POLYCHOME/GIG1"/>
</dbReference>
<dbReference type="PANTHER" id="PTHR35119:SF1">
    <property type="entry name" value="PROTEIN POLYCHOME"/>
    <property type="match status" value="1"/>
</dbReference>
<feature type="compositionally biased region" description="Gly residues" evidence="1">
    <location>
        <begin position="54"/>
        <end position="68"/>
    </location>
</feature>
<reference evidence="2" key="1">
    <citation type="journal article" date="2014" name="Nat. Commun.">
        <title>The emerging biofuel crop Camelina sativa retains a highly undifferentiated hexaploid genome structure.</title>
        <authorList>
            <person name="Kagale S."/>
            <person name="Koh C."/>
            <person name="Nixon J."/>
            <person name="Bollina V."/>
            <person name="Clarke W.E."/>
            <person name="Tuteja R."/>
            <person name="Spillane C."/>
            <person name="Robinson S.J."/>
            <person name="Links M.G."/>
            <person name="Clarke C."/>
            <person name="Higgins E.E."/>
            <person name="Huebert T."/>
            <person name="Sharpe A.G."/>
            <person name="Parkin I.A."/>
        </authorList>
    </citation>
    <scope>NUCLEOTIDE SEQUENCE [LARGE SCALE GENOMIC DNA]</scope>
    <source>
        <strain evidence="2">cv. DH55</strain>
    </source>
</reference>
<proteinExistence type="predicted"/>
<dbReference type="PANTHER" id="PTHR35119">
    <property type="entry name" value="PROTEIN POLYCHOME"/>
    <property type="match status" value="1"/>
</dbReference>
<dbReference type="RefSeq" id="XP_019101974.1">
    <property type="nucleotide sequence ID" value="XM_019246429.1"/>
</dbReference>
<gene>
    <name evidence="3" type="primary">LOC104793146</name>
</gene>
<protein>
    <submittedName>
        <fullName evidence="3">Protein POLYCHOME</fullName>
    </submittedName>
</protein>
<feature type="region of interest" description="Disordered" evidence="1">
    <location>
        <begin position="54"/>
        <end position="106"/>
    </location>
</feature>
<accession>A0ABM1RSI6</accession>
<reference evidence="3" key="2">
    <citation type="submission" date="2025-08" db="UniProtKB">
        <authorList>
            <consortium name="RefSeq"/>
        </authorList>
    </citation>
    <scope>IDENTIFICATION</scope>
    <source>
        <tissue evidence="3">Leaf</tissue>
    </source>
</reference>
<sequence length="326" mass="36336">MPEARDRIERPVDYPAAFLNRRSNGILIDEPAATHHHLFGSPVQRVPSEATGLGSIGQGSMTGRGGLVRGNFGIRRTGGGSRRGQIQFRSPQGRENTSLGVTRRGRARASTSVLPSWYPRTPLRDVSAVVRAIERRRARMGEGVGRDIETPTPQQLGVLDSLVPLSGAQLEHDYSMVTPGPSVGFKRPWPPSTAKVHQILLDITRENTGEEDALTPQKKLLNSIDKVEKVVMEEIQKMKSTPSAKRAEREKRRPWPPSTAKVHQILLDITRENTGEEDALTPQKKLLNSIDKVEKVVMEEIQKMKSTPSAKRAEREKRVRTLMSMR</sequence>
<evidence type="ECO:0000313" key="2">
    <source>
        <dbReference type="Proteomes" id="UP000694864"/>
    </source>
</evidence>
<keyword evidence="2" id="KW-1185">Reference proteome</keyword>
<feature type="region of interest" description="Disordered" evidence="1">
    <location>
        <begin position="237"/>
        <end position="259"/>
    </location>
</feature>
<evidence type="ECO:0000313" key="3">
    <source>
        <dbReference type="RefSeq" id="XP_019101974.1"/>
    </source>
</evidence>
<dbReference type="Proteomes" id="UP000694864">
    <property type="component" value="Chromosome 6"/>
</dbReference>
<evidence type="ECO:0000256" key="1">
    <source>
        <dbReference type="SAM" id="MobiDB-lite"/>
    </source>
</evidence>
<feature type="compositionally biased region" description="Polar residues" evidence="1">
    <location>
        <begin position="87"/>
        <end position="100"/>
    </location>
</feature>
<organism evidence="2 3">
    <name type="scientific">Camelina sativa</name>
    <name type="common">False flax</name>
    <name type="synonym">Myagrum sativum</name>
    <dbReference type="NCBI Taxonomy" id="90675"/>
    <lineage>
        <taxon>Eukaryota</taxon>
        <taxon>Viridiplantae</taxon>
        <taxon>Streptophyta</taxon>
        <taxon>Embryophyta</taxon>
        <taxon>Tracheophyta</taxon>
        <taxon>Spermatophyta</taxon>
        <taxon>Magnoliopsida</taxon>
        <taxon>eudicotyledons</taxon>
        <taxon>Gunneridae</taxon>
        <taxon>Pentapetalae</taxon>
        <taxon>rosids</taxon>
        <taxon>malvids</taxon>
        <taxon>Brassicales</taxon>
        <taxon>Brassicaceae</taxon>
        <taxon>Camelineae</taxon>
        <taxon>Camelina</taxon>
    </lineage>
</organism>
<name>A0ABM1RSI6_CAMSA</name>